<dbReference type="Proteomes" id="UP001175353">
    <property type="component" value="Unassembled WGS sequence"/>
</dbReference>
<name>A0AAN6QJY7_9PEZI</name>
<reference evidence="2" key="1">
    <citation type="submission" date="2023-06" db="EMBL/GenBank/DDBJ databases">
        <title>Black Yeasts Isolated from many extreme environments.</title>
        <authorList>
            <person name="Coleine C."/>
            <person name="Stajich J.E."/>
            <person name="Selbmann L."/>
        </authorList>
    </citation>
    <scope>NUCLEOTIDE SEQUENCE</scope>
    <source>
        <strain evidence="2">CCFEE 5200</strain>
    </source>
</reference>
<feature type="compositionally biased region" description="Polar residues" evidence="1">
    <location>
        <begin position="44"/>
        <end position="59"/>
    </location>
</feature>
<comment type="caution">
    <text evidence="2">The sequence shown here is derived from an EMBL/GenBank/DDBJ whole genome shotgun (WGS) entry which is preliminary data.</text>
</comment>
<dbReference type="EMBL" id="JAUJLE010000215">
    <property type="protein sequence ID" value="KAK0967733.1"/>
    <property type="molecule type" value="Genomic_DNA"/>
</dbReference>
<feature type="compositionally biased region" description="Basic and acidic residues" evidence="1">
    <location>
        <begin position="129"/>
        <end position="142"/>
    </location>
</feature>
<gene>
    <name evidence="2" type="ORF">LTR91_017039</name>
</gene>
<sequence>MIVTVQAVPWHQGLGRQKPNKTSLLGNHIKPLNPLTINKHLTHTNRTTPTSPPKQQSLLTPRAEPPKPATMSAPNAGRQSPDPERAQGKQQSDTPASDVNDQGQAASKDAPAEESKETLKNLESNPKPILEDAAKEKTSKAT</sequence>
<proteinExistence type="predicted"/>
<feature type="region of interest" description="Disordered" evidence="1">
    <location>
        <begin position="13"/>
        <end position="142"/>
    </location>
</feature>
<feature type="compositionally biased region" description="Basic and acidic residues" evidence="1">
    <location>
        <begin position="110"/>
        <end position="120"/>
    </location>
</feature>
<keyword evidence="3" id="KW-1185">Reference proteome</keyword>
<evidence type="ECO:0000256" key="1">
    <source>
        <dbReference type="SAM" id="MobiDB-lite"/>
    </source>
</evidence>
<protein>
    <submittedName>
        <fullName evidence="2">Uncharacterized protein</fullName>
    </submittedName>
</protein>
<dbReference type="AlphaFoldDB" id="A0AAN6QJY7"/>
<evidence type="ECO:0000313" key="3">
    <source>
        <dbReference type="Proteomes" id="UP001175353"/>
    </source>
</evidence>
<organism evidence="2 3">
    <name type="scientific">Friedmanniomyces endolithicus</name>
    <dbReference type="NCBI Taxonomy" id="329885"/>
    <lineage>
        <taxon>Eukaryota</taxon>
        <taxon>Fungi</taxon>
        <taxon>Dikarya</taxon>
        <taxon>Ascomycota</taxon>
        <taxon>Pezizomycotina</taxon>
        <taxon>Dothideomycetes</taxon>
        <taxon>Dothideomycetidae</taxon>
        <taxon>Mycosphaerellales</taxon>
        <taxon>Teratosphaeriaceae</taxon>
        <taxon>Friedmanniomyces</taxon>
    </lineage>
</organism>
<feature type="compositionally biased region" description="Polar residues" evidence="1">
    <location>
        <begin position="88"/>
        <end position="105"/>
    </location>
</feature>
<evidence type="ECO:0000313" key="2">
    <source>
        <dbReference type="EMBL" id="KAK0967733.1"/>
    </source>
</evidence>
<accession>A0AAN6QJY7</accession>